<keyword evidence="4 5" id="KW-0472">Membrane</keyword>
<dbReference type="PANTHER" id="PTHR23502:SF149">
    <property type="entry name" value="TRANSPORTER, PUTATIVE-RELATED"/>
    <property type="match status" value="1"/>
</dbReference>
<dbReference type="GeneID" id="63768932"/>
<dbReference type="InterPro" id="IPR020846">
    <property type="entry name" value="MFS_dom"/>
</dbReference>
<reference evidence="8" key="1">
    <citation type="journal article" date="2017" name="Genome Biol.">
        <title>Comparative genomics reveals high biological diversity and specific adaptations in the industrially and medically important fungal genus Aspergillus.</title>
        <authorList>
            <person name="de Vries R.P."/>
            <person name="Riley R."/>
            <person name="Wiebenga A."/>
            <person name="Aguilar-Osorio G."/>
            <person name="Amillis S."/>
            <person name="Uchima C.A."/>
            <person name="Anderluh G."/>
            <person name="Asadollahi M."/>
            <person name="Askin M."/>
            <person name="Barry K."/>
            <person name="Battaglia E."/>
            <person name="Bayram O."/>
            <person name="Benocci T."/>
            <person name="Braus-Stromeyer S.A."/>
            <person name="Caldana C."/>
            <person name="Canovas D."/>
            <person name="Cerqueira G.C."/>
            <person name="Chen F."/>
            <person name="Chen W."/>
            <person name="Choi C."/>
            <person name="Clum A."/>
            <person name="Dos Santos R.A."/>
            <person name="Damasio A.R."/>
            <person name="Diallinas G."/>
            <person name="Emri T."/>
            <person name="Fekete E."/>
            <person name="Flipphi M."/>
            <person name="Freyberg S."/>
            <person name="Gallo A."/>
            <person name="Gournas C."/>
            <person name="Habgood R."/>
            <person name="Hainaut M."/>
            <person name="Harispe M.L."/>
            <person name="Henrissat B."/>
            <person name="Hilden K.S."/>
            <person name="Hope R."/>
            <person name="Hossain A."/>
            <person name="Karabika E."/>
            <person name="Karaffa L."/>
            <person name="Karanyi Z."/>
            <person name="Krasevec N."/>
            <person name="Kuo A."/>
            <person name="Kusch H."/>
            <person name="LaButti K."/>
            <person name="Lagendijk E.L."/>
            <person name="Lapidus A."/>
            <person name="Levasseur A."/>
            <person name="Lindquist E."/>
            <person name="Lipzen A."/>
            <person name="Logrieco A.F."/>
            <person name="MacCabe A."/>
            <person name="Maekelae M.R."/>
            <person name="Malavazi I."/>
            <person name="Melin P."/>
            <person name="Meyer V."/>
            <person name="Mielnichuk N."/>
            <person name="Miskei M."/>
            <person name="Molnar A.P."/>
            <person name="Mule G."/>
            <person name="Ngan C.Y."/>
            <person name="Orejas M."/>
            <person name="Orosz E."/>
            <person name="Ouedraogo J.P."/>
            <person name="Overkamp K.M."/>
            <person name="Park H.-S."/>
            <person name="Perrone G."/>
            <person name="Piumi F."/>
            <person name="Punt P.J."/>
            <person name="Ram A.F."/>
            <person name="Ramon A."/>
            <person name="Rauscher S."/>
            <person name="Record E."/>
            <person name="Riano-Pachon D.M."/>
            <person name="Robert V."/>
            <person name="Roehrig J."/>
            <person name="Ruller R."/>
            <person name="Salamov A."/>
            <person name="Salih N.S."/>
            <person name="Samson R.A."/>
            <person name="Sandor E."/>
            <person name="Sanguinetti M."/>
            <person name="Schuetze T."/>
            <person name="Sepcic K."/>
            <person name="Shelest E."/>
            <person name="Sherlock G."/>
            <person name="Sophianopoulou V."/>
            <person name="Squina F.M."/>
            <person name="Sun H."/>
            <person name="Susca A."/>
            <person name="Todd R.B."/>
            <person name="Tsang A."/>
            <person name="Unkles S.E."/>
            <person name="van de Wiele N."/>
            <person name="van Rossen-Uffink D."/>
            <person name="Oliveira J.V."/>
            <person name="Vesth T.C."/>
            <person name="Visser J."/>
            <person name="Yu J.-H."/>
            <person name="Zhou M."/>
            <person name="Andersen M.R."/>
            <person name="Archer D.B."/>
            <person name="Baker S.E."/>
            <person name="Benoit I."/>
            <person name="Brakhage A.A."/>
            <person name="Braus G.H."/>
            <person name="Fischer R."/>
            <person name="Frisvad J.C."/>
            <person name="Goldman G.H."/>
            <person name="Houbraken J."/>
            <person name="Oakley B."/>
            <person name="Pocsi I."/>
            <person name="Scazzocchio C."/>
            <person name="Seiboth B."/>
            <person name="vanKuyk P.A."/>
            <person name="Wortman J."/>
            <person name="Dyer P.S."/>
            <person name="Grigoriev I.V."/>
        </authorList>
    </citation>
    <scope>NUCLEOTIDE SEQUENCE [LARGE SCALE GENOMIC DNA]</scope>
    <source>
        <strain evidence="8">CBS 593.65</strain>
    </source>
</reference>
<feature type="transmembrane region" description="Helical" evidence="5">
    <location>
        <begin position="469"/>
        <end position="489"/>
    </location>
</feature>
<feature type="transmembrane region" description="Helical" evidence="5">
    <location>
        <begin position="432"/>
        <end position="457"/>
    </location>
</feature>
<evidence type="ECO:0000256" key="4">
    <source>
        <dbReference type="ARBA" id="ARBA00023136"/>
    </source>
</evidence>
<evidence type="ECO:0000259" key="6">
    <source>
        <dbReference type="PROSITE" id="PS50850"/>
    </source>
</evidence>
<feature type="transmembrane region" description="Helical" evidence="5">
    <location>
        <begin position="101"/>
        <end position="121"/>
    </location>
</feature>
<dbReference type="SUPFAM" id="SSF103473">
    <property type="entry name" value="MFS general substrate transporter"/>
    <property type="match status" value="1"/>
</dbReference>
<feature type="transmembrane region" description="Helical" evidence="5">
    <location>
        <begin position="217"/>
        <end position="237"/>
    </location>
</feature>
<dbReference type="Gene3D" id="1.20.1250.20">
    <property type="entry name" value="MFS general substrate transporter like domains"/>
    <property type="match status" value="1"/>
</dbReference>
<dbReference type="Proteomes" id="UP000184356">
    <property type="component" value="Unassembled WGS sequence"/>
</dbReference>
<accession>A0A1L9T5E0</accession>
<keyword evidence="8" id="KW-1185">Reference proteome</keyword>
<evidence type="ECO:0000256" key="3">
    <source>
        <dbReference type="ARBA" id="ARBA00022989"/>
    </source>
</evidence>
<feature type="transmembrane region" description="Helical" evidence="5">
    <location>
        <begin position="128"/>
        <end position="146"/>
    </location>
</feature>
<feature type="transmembrane region" description="Helical" evidence="5">
    <location>
        <begin position="184"/>
        <end position="205"/>
    </location>
</feature>
<feature type="transmembrane region" description="Helical" evidence="5">
    <location>
        <begin position="501"/>
        <end position="522"/>
    </location>
</feature>
<dbReference type="VEuPathDB" id="FungiDB:ASPSYDRAFT_93580"/>
<dbReference type="EMBL" id="KV878594">
    <property type="protein sequence ID" value="OJJ54670.1"/>
    <property type="molecule type" value="Genomic_DNA"/>
</dbReference>
<dbReference type="PANTHER" id="PTHR23502">
    <property type="entry name" value="MAJOR FACILITATOR SUPERFAMILY"/>
    <property type="match status" value="1"/>
</dbReference>
<name>A0A1L9T5E0_9EURO</name>
<dbReference type="RefSeq" id="XP_040698476.1">
    <property type="nucleotide sequence ID" value="XM_040852859.1"/>
</dbReference>
<evidence type="ECO:0000256" key="2">
    <source>
        <dbReference type="ARBA" id="ARBA00022692"/>
    </source>
</evidence>
<protein>
    <recommendedName>
        <fullName evidence="6">Major facilitator superfamily (MFS) profile domain-containing protein</fullName>
    </recommendedName>
</protein>
<sequence length="539" mass="59036">MHRALPDQSLAESGPSLDVFPGTEIMLGPNSANERSASIVLSPQPSKDPRDPLNWSRRWKYGVITTQFLFLFVAVESALSMGPMFPLFAREFSLGETDQSLLTGVCVLALGFSNFMIVPCSNILGRRITSLVLCLLGAGTCIWQALASTYSSLLAARVVNGVATATSETLLVQVVSDMFFLHECGLWTGVYFMGYFLGLFIGPVISGNIAQRFGWRSFFWLSLAMTLFNFVTLLLFFPETKFQRPVHTQSGLPCPAITSTEEGTECKAVCEEVEEDATVASPPMASRGRPSAAQFRLWQKPDPQWKAFIVRDVFTPMYVFIFPIIFWAGLNVAGPANVLLYWNLTQSPVLSAPPYQFPPSEVGYSNFAFVVGGIIGLATAGPLSDWVAIKATNRNNGIREAEMRLPALIPFLITTVVGIVIGGVGYDRQWDWPVVLVVGYGLSGLCVTAVPTIAIAYAIDCYRPISGEIMVVATVIKNTCGFAMSYWVSPLTAREGWISPTMVEFALTVGPMLLGIPVYLFGKSLRRLTRNSKVHSYDP</sequence>
<gene>
    <name evidence="7" type="ORF">ASPSYDRAFT_93580</name>
</gene>
<feature type="transmembrane region" description="Helical" evidence="5">
    <location>
        <begin position="152"/>
        <end position="172"/>
    </location>
</feature>
<keyword evidence="3 5" id="KW-1133">Transmembrane helix</keyword>
<dbReference type="InterPro" id="IPR036259">
    <property type="entry name" value="MFS_trans_sf"/>
</dbReference>
<feature type="transmembrane region" description="Helical" evidence="5">
    <location>
        <begin position="318"/>
        <end position="342"/>
    </location>
</feature>
<feature type="transmembrane region" description="Helical" evidence="5">
    <location>
        <begin position="68"/>
        <end position="89"/>
    </location>
</feature>
<dbReference type="AlphaFoldDB" id="A0A1L9T5E0"/>
<feature type="domain" description="Major facilitator superfamily (MFS) profile" evidence="6">
    <location>
        <begin position="63"/>
        <end position="539"/>
    </location>
</feature>
<dbReference type="STRING" id="1036612.A0A1L9T5E0"/>
<feature type="transmembrane region" description="Helical" evidence="5">
    <location>
        <begin position="362"/>
        <end position="384"/>
    </location>
</feature>
<dbReference type="PROSITE" id="PS50850">
    <property type="entry name" value="MFS"/>
    <property type="match status" value="1"/>
</dbReference>
<proteinExistence type="predicted"/>
<evidence type="ECO:0000313" key="8">
    <source>
        <dbReference type="Proteomes" id="UP000184356"/>
    </source>
</evidence>
<comment type="subcellular location">
    <subcellularLocation>
        <location evidence="1">Membrane</location>
        <topology evidence="1">Multi-pass membrane protein</topology>
    </subcellularLocation>
</comment>
<feature type="transmembrane region" description="Helical" evidence="5">
    <location>
        <begin position="405"/>
        <end position="426"/>
    </location>
</feature>
<dbReference type="InterPro" id="IPR011701">
    <property type="entry name" value="MFS"/>
</dbReference>
<dbReference type="Pfam" id="PF07690">
    <property type="entry name" value="MFS_1"/>
    <property type="match status" value="1"/>
</dbReference>
<evidence type="ECO:0000313" key="7">
    <source>
        <dbReference type="EMBL" id="OJJ54670.1"/>
    </source>
</evidence>
<keyword evidence="2 5" id="KW-0812">Transmembrane</keyword>
<dbReference type="GO" id="GO:0022857">
    <property type="term" value="F:transmembrane transporter activity"/>
    <property type="evidence" value="ECO:0007669"/>
    <property type="project" value="InterPro"/>
</dbReference>
<evidence type="ECO:0000256" key="1">
    <source>
        <dbReference type="ARBA" id="ARBA00004141"/>
    </source>
</evidence>
<dbReference type="GO" id="GO:0005886">
    <property type="term" value="C:plasma membrane"/>
    <property type="evidence" value="ECO:0007669"/>
    <property type="project" value="TreeGrafter"/>
</dbReference>
<organism evidence="7 8">
    <name type="scientific">Aspergillus sydowii CBS 593.65</name>
    <dbReference type="NCBI Taxonomy" id="1036612"/>
    <lineage>
        <taxon>Eukaryota</taxon>
        <taxon>Fungi</taxon>
        <taxon>Dikarya</taxon>
        <taxon>Ascomycota</taxon>
        <taxon>Pezizomycotina</taxon>
        <taxon>Eurotiomycetes</taxon>
        <taxon>Eurotiomycetidae</taxon>
        <taxon>Eurotiales</taxon>
        <taxon>Aspergillaceae</taxon>
        <taxon>Aspergillus</taxon>
        <taxon>Aspergillus subgen. Nidulantes</taxon>
    </lineage>
</organism>
<evidence type="ECO:0000256" key="5">
    <source>
        <dbReference type="SAM" id="Phobius"/>
    </source>
</evidence>
<dbReference type="OrthoDB" id="5215911at2759"/>